<organism evidence="1 2">
    <name type="scientific">Caldimonas brevitalea</name>
    <dbReference type="NCBI Taxonomy" id="413882"/>
    <lineage>
        <taxon>Bacteria</taxon>
        <taxon>Pseudomonadati</taxon>
        <taxon>Pseudomonadota</taxon>
        <taxon>Betaproteobacteria</taxon>
        <taxon>Burkholderiales</taxon>
        <taxon>Sphaerotilaceae</taxon>
        <taxon>Caldimonas</taxon>
    </lineage>
</organism>
<dbReference type="Proteomes" id="UP000035352">
    <property type="component" value="Chromosome"/>
</dbReference>
<dbReference type="KEGG" id="pbh:AAW51_5132"/>
<gene>
    <name evidence="1" type="ORF">AAW51_5132</name>
</gene>
<evidence type="ECO:0000313" key="1">
    <source>
        <dbReference type="EMBL" id="AKJ31823.1"/>
    </source>
</evidence>
<dbReference type="EMBL" id="CP011371">
    <property type="protein sequence ID" value="AKJ31823.1"/>
    <property type="molecule type" value="Genomic_DNA"/>
</dbReference>
<keyword evidence="2" id="KW-1185">Reference proteome</keyword>
<evidence type="ECO:0000313" key="2">
    <source>
        <dbReference type="Proteomes" id="UP000035352"/>
    </source>
</evidence>
<dbReference type="STRING" id="413882.AAW51_5132"/>
<accession>A0A0G3BV05</accession>
<proteinExistence type="predicted"/>
<dbReference type="AlphaFoldDB" id="A0A0G3BV05"/>
<protein>
    <submittedName>
        <fullName evidence="1">Uncharacterized protein</fullName>
    </submittedName>
</protein>
<sequence length="54" mass="6267">MCWDATLTRAPVERDDNTDLHRFALVCGQHEVFSSFYRDRHGLGTLPMSTSRLR</sequence>
<reference evidence="1 2" key="1">
    <citation type="submission" date="2015-05" db="EMBL/GenBank/DDBJ databases">
        <authorList>
            <person name="Tang B."/>
            <person name="Yu Y."/>
        </authorList>
    </citation>
    <scope>NUCLEOTIDE SEQUENCE [LARGE SCALE GENOMIC DNA]</scope>
    <source>
        <strain evidence="1 2">DSM 7029</strain>
    </source>
</reference>
<name>A0A0G3BV05_9BURK</name>